<evidence type="ECO:0000313" key="1">
    <source>
        <dbReference type="EMBL" id="PZQ55762.1"/>
    </source>
</evidence>
<accession>A0A2W5NQF0</accession>
<dbReference type="EMBL" id="QFPX01000005">
    <property type="protein sequence ID" value="PZQ55762.1"/>
    <property type="molecule type" value="Genomic_DNA"/>
</dbReference>
<evidence type="ECO:0000313" key="2">
    <source>
        <dbReference type="Proteomes" id="UP000249082"/>
    </source>
</evidence>
<dbReference type="Proteomes" id="UP000249082">
    <property type="component" value="Unassembled WGS sequence"/>
</dbReference>
<dbReference type="AlphaFoldDB" id="A0A2W5NQF0"/>
<comment type="caution">
    <text evidence="1">The sequence shown here is derived from an EMBL/GenBank/DDBJ whole genome shotgun (WGS) entry which is preliminary data.</text>
</comment>
<proteinExistence type="predicted"/>
<protein>
    <submittedName>
        <fullName evidence="1">Uncharacterized protein</fullName>
    </submittedName>
</protein>
<reference evidence="1 2" key="1">
    <citation type="submission" date="2017-08" db="EMBL/GenBank/DDBJ databases">
        <title>Infants hospitalized years apart are colonized by the same room-sourced microbial strains.</title>
        <authorList>
            <person name="Brooks B."/>
            <person name="Olm M.R."/>
            <person name="Firek B.A."/>
            <person name="Baker R."/>
            <person name="Thomas B.C."/>
            <person name="Morowitz M.J."/>
            <person name="Banfield J.F."/>
        </authorList>
    </citation>
    <scope>NUCLEOTIDE SEQUENCE [LARGE SCALE GENOMIC DNA]</scope>
    <source>
        <strain evidence="1">S2_005_002_R2_33</strain>
    </source>
</reference>
<organism evidence="1 2">
    <name type="scientific">Novosphingobium pentaromativorans</name>
    <dbReference type="NCBI Taxonomy" id="205844"/>
    <lineage>
        <taxon>Bacteria</taxon>
        <taxon>Pseudomonadati</taxon>
        <taxon>Pseudomonadota</taxon>
        <taxon>Alphaproteobacteria</taxon>
        <taxon>Sphingomonadales</taxon>
        <taxon>Sphingomonadaceae</taxon>
        <taxon>Novosphingobium</taxon>
    </lineage>
</organism>
<gene>
    <name evidence="1" type="ORF">DI555_06975</name>
</gene>
<sequence length="70" mass="8069">MLNNDGSTQKGICSSPLRVGRKMRYPEKREAAFAEGTLARIQRSMRDDETQVAFIREAVERELERREGRA</sequence>
<name>A0A2W5NQF0_9SPHN</name>